<dbReference type="STRING" id="930990.A0A067M1F3"/>
<evidence type="ECO:0000313" key="1">
    <source>
        <dbReference type="EMBL" id="KDQ05702.1"/>
    </source>
</evidence>
<dbReference type="AlphaFoldDB" id="A0A067M1F3"/>
<dbReference type="InParanoid" id="A0A067M1F3"/>
<protein>
    <submittedName>
        <fullName evidence="1">Uncharacterized protein</fullName>
    </submittedName>
</protein>
<accession>A0A067M1F3</accession>
<gene>
    <name evidence="1" type="ORF">BOTBODRAFT_39987</name>
</gene>
<evidence type="ECO:0000313" key="2">
    <source>
        <dbReference type="Proteomes" id="UP000027195"/>
    </source>
</evidence>
<dbReference type="SUPFAM" id="SSF52047">
    <property type="entry name" value="RNI-like"/>
    <property type="match status" value="1"/>
</dbReference>
<proteinExistence type="predicted"/>
<sequence length="564" mass="63282">MVPGILPELFQALMDNCRNSLNKSARPRVDGEVSCPSIIAQLELDEQLEVIQRVVANVTAYAGEMGSRLRSRRNQLSAVSRLPADVLLIIFRHAKASIEKDFSLIRGARNYNGLAFPRLLLTLSSVCRLWRNFITQDCPVLWTKLPMASTSLMKLFLSRSMEVPLEIVFGDIDGGAYFSERISLVRPHISRCKSLHMSFHRNDDAQVVVDLLRDSAPAPHLEFLDLRHEGLDIGHPSWDPYLPAPFAGITPCLRKLRLKGIPIPLHSPIFRGLTRLVLECIDYSIHGSIHELLHALELSPSLEDLTLSHVGLSVSIADVRSIHALPVIILTQLRWLFLDCTDHLPHILHRLCIPPSCYLDLCVETAAPGDDLYRLLPSASVISANTLPLMQPIHTLMVQMDDDRIELRGCLLEPYREAYCIAQKGEGIPQRVLSNLGRIFPLASLEELDLTVDTTENSPDLFSHLVDFLHRHPTINTIICEDPEVLELLVVTPAKHLCPLLHSLRLRTPSSIPYEPVMIRLVESRVTRGGGENNVLRHVTLWGRGRFSDSGLAALRELTEVEVR</sequence>
<dbReference type="EMBL" id="KL198202">
    <property type="protein sequence ID" value="KDQ05702.1"/>
    <property type="molecule type" value="Genomic_DNA"/>
</dbReference>
<dbReference type="Proteomes" id="UP000027195">
    <property type="component" value="Unassembled WGS sequence"/>
</dbReference>
<reference evidence="2" key="1">
    <citation type="journal article" date="2014" name="Proc. Natl. Acad. Sci. U.S.A.">
        <title>Extensive sampling of basidiomycete genomes demonstrates inadequacy of the white-rot/brown-rot paradigm for wood decay fungi.</title>
        <authorList>
            <person name="Riley R."/>
            <person name="Salamov A.A."/>
            <person name="Brown D.W."/>
            <person name="Nagy L.G."/>
            <person name="Floudas D."/>
            <person name="Held B.W."/>
            <person name="Levasseur A."/>
            <person name="Lombard V."/>
            <person name="Morin E."/>
            <person name="Otillar R."/>
            <person name="Lindquist E.A."/>
            <person name="Sun H."/>
            <person name="LaButti K.M."/>
            <person name="Schmutz J."/>
            <person name="Jabbour D."/>
            <person name="Luo H."/>
            <person name="Baker S.E."/>
            <person name="Pisabarro A.G."/>
            <person name="Walton J.D."/>
            <person name="Blanchette R.A."/>
            <person name="Henrissat B."/>
            <person name="Martin F."/>
            <person name="Cullen D."/>
            <person name="Hibbett D.S."/>
            <person name="Grigoriev I.V."/>
        </authorList>
    </citation>
    <scope>NUCLEOTIDE SEQUENCE [LARGE SCALE GENOMIC DNA]</scope>
    <source>
        <strain evidence="2">FD-172 SS1</strain>
    </source>
</reference>
<dbReference type="OrthoDB" id="2692326at2759"/>
<organism evidence="1 2">
    <name type="scientific">Botryobasidium botryosum (strain FD-172 SS1)</name>
    <dbReference type="NCBI Taxonomy" id="930990"/>
    <lineage>
        <taxon>Eukaryota</taxon>
        <taxon>Fungi</taxon>
        <taxon>Dikarya</taxon>
        <taxon>Basidiomycota</taxon>
        <taxon>Agaricomycotina</taxon>
        <taxon>Agaricomycetes</taxon>
        <taxon>Cantharellales</taxon>
        <taxon>Botryobasidiaceae</taxon>
        <taxon>Botryobasidium</taxon>
    </lineage>
</organism>
<name>A0A067M1F3_BOTB1</name>
<dbReference type="HOGENOM" id="CLU_024199_1_1_1"/>
<keyword evidence="2" id="KW-1185">Reference proteome</keyword>
<dbReference type="Gene3D" id="1.20.1280.50">
    <property type="match status" value="1"/>
</dbReference>